<dbReference type="EMBL" id="MOMC01000049">
    <property type="protein sequence ID" value="ONH26755.1"/>
    <property type="molecule type" value="Genomic_DNA"/>
</dbReference>
<feature type="disulfide bond" evidence="1">
    <location>
        <begin position="34"/>
        <end position="43"/>
    </location>
</feature>
<dbReference type="Pfam" id="PF13472">
    <property type="entry name" value="Lipase_GDSL_2"/>
    <property type="match status" value="1"/>
</dbReference>
<accession>A0A1V2I5V8</accession>
<organism evidence="3 4">
    <name type="scientific">Pseudofrankia asymbiotica</name>
    <dbReference type="NCBI Taxonomy" id="1834516"/>
    <lineage>
        <taxon>Bacteria</taxon>
        <taxon>Bacillati</taxon>
        <taxon>Actinomycetota</taxon>
        <taxon>Actinomycetes</taxon>
        <taxon>Frankiales</taxon>
        <taxon>Frankiaceae</taxon>
        <taxon>Pseudofrankia</taxon>
    </lineage>
</organism>
<evidence type="ECO:0000259" key="2">
    <source>
        <dbReference type="Pfam" id="PF13472"/>
    </source>
</evidence>
<evidence type="ECO:0000313" key="4">
    <source>
        <dbReference type="Proteomes" id="UP000188929"/>
    </source>
</evidence>
<dbReference type="Gene3D" id="3.40.50.1110">
    <property type="entry name" value="SGNH hydrolase"/>
    <property type="match status" value="1"/>
</dbReference>
<gene>
    <name evidence="3" type="ORF">BL253_23650</name>
</gene>
<dbReference type="GO" id="GO:0004806">
    <property type="term" value="F:triacylglycerol lipase activity"/>
    <property type="evidence" value="ECO:0007669"/>
    <property type="project" value="TreeGrafter"/>
</dbReference>
<keyword evidence="1" id="KW-1015">Disulfide bond</keyword>
<dbReference type="STRING" id="1834516.BL253_23650"/>
<reference evidence="4" key="1">
    <citation type="submission" date="2016-10" db="EMBL/GenBank/DDBJ databases">
        <title>Frankia sp. NRRL B-16386 Genome sequencing.</title>
        <authorList>
            <person name="Ghodhbane-Gtari F."/>
            <person name="Swanson E."/>
            <person name="Gueddou A."/>
            <person name="Hezbri K."/>
            <person name="Ktari K."/>
            <person name="Nouioui I."/>
            <person name="Morris K."/>
            <person name="Simpson S."/>
            <person name="Abebe-Akele F."/>
            <person name="Thomas K."/>
            <person name="Gtari M."/>
            <person name="Tisa L.S."/>
        </authorList>
    </citation>
    <scope>NUCLEOTIDE SEQUENCE [LARGE SCALE GENOMIC DNA]</scope>
    <source>
        <strain evidence="4">NRRL B-16386</strain>
    </source>
</reference>
<dbReference type="AlphaFoldDB" id="A0A1V2I5V8"/>
<dbReference type="GO" id="GO:0019433">
    <property type="term" value="P:triglyceride catabolic process"/>
    <property type="evidence" value="ECO:0007669"/>
    <property type="project" value="TreeGrafter"/>
</dbReference>
<dbReference type="InterPro" id="IPR036514">
    <property type="entry name" value="SGNH_hydro_sf"/>
</dbReference>
<name>A0A1V2I5V8_9ACTN</name>
<comment type="caution">
    <text evidence="3">The sequence shown here is derived from an EMBL/GenBank/DDBJ whole genome shotgun (WGS) entry which is preliminary data.</text>
</comment>
<dbReference type="PANTHER" id="PTHR37981">
    <property type="entry name" value="LIPASE 2"/>
    <property type="match status" value="1"/>
</dbReference>
<sequence length="198" mass="20925">MPQLRTGWADENTTLVTISIGGNDARFAKVVSACIDPLSVTFCLDPGFHLDGDSDPLVDSEPDVINNLLTPLTQLYQNIHTLAPNAQIVVLGYPHPMTTGLAVSADIACGLTNVPMRQWFAQMTDLLNSVTQQAVTAANVGAVFVNPTSTFAGPPAHEACVPDHSQEWINALTVLEKGTLHPDATGHGAFASLINAAL</sequence>
<dbReference type="PANTHER" id="PTHR37981:SF1">
    <property type="entry name" value="SGNH HYDROLASE-TYPE ESTERASE DOMAIN-CONTAINING PROTEIN"/>
    <property type="match status" value="1"/>
</dbReference>
<evidence type="ECO:0000313" key="3">
    <source>
        <dbReference type="EMBL" id="ONH26755.1"/>
    </source>
</evidence>
<keyword evidence="4" id="KW-1185">Reference proteome</keyword>
<evidence type="ECO:0000256" key="1">
    <source>
        <dbReference type="PIRSR" id="PIRSR637460-2"/>
    </source>
</evidence>
<dbReference type="SUPFAM" id="SSF52266">
    <property type="entry name" value="SGNH hydrolase"/>
    <property type="match status" value="1"/>
</dbReference>
<dbReference type="InterPro" id="IPR013830">
    <property type="entry name" value="SGNH_hydro"/>
</dbReference>
<dbReference type="Proteomes" id="UP000188929">
    <property type="component" value="Unassembled WGS sequence"/>
</dbReference>
<proteinExistence type="predicted"/>
<dbReference type="CDD" id="cd01823">
    <property type="entry name" value="SEST_like"/>
    <property type="match status" value="1"/>
</dbReference>
<dbReference type="InterPro" id="IPR037460">
    <property type="entry name" value="SEST-like"/>
</dbReference>
<feature type="domain" description="SGNH hydrolase-type esterase" evidence="2">
    <location>
        <begin position="5"/>
        <end position="188"/>
    </location>
</feature>
<protein>
    <recommendedName>
        <fullName evidence="2">SGNH hydrolase-type esterase domain-containing protein</fullName>
    </recommendedName>
</protein>